<protein>
    <submittedName>
        <fullName evidence="1">Uncharacterized protein</fullName>
    </submittedName>
</protein>
<name>W6JZ64_9MICO</name>
<dbReference type="AlphaFoldDB" id="W6JZ64"/>
<comment type="caution">
    <text evidence="1">The sequence shown here is derived from an EMBL/GenBank/DDBJ whole genome shotgun (WGS) entry which is preliminary data.</text>
</comment>
<dbReference type="Proteomes" id="UP000035763">
    <property type="component" value="Unassembled WGS sequence"/>
</dbReference>
<dbReference type="EMBL" id="CAJA01000310">
    <property type="protein sequence ID" value="CCH74066.1"/>
    <property type="molecule type" value="Genomic_DNA"/>
</dbReference>
<reference evidence="1 2" key="1">
    <citation type="journal article" date="2013" name="ISME J.">
        <title>A metabolic model for members of the genus Tetrasphaera involved in enhanced biological phosphorus removal.</title>
        <authorList>
            <person name="Kristiansen R."/>
            <person name="Nguyen H.T.T."/>
            <person name="Saunders A.M."/>
            <person name="Nielsen J.L."/>
            <person name="Wimmer R."/>
            <person name="Le V.Q."/>
            <person name="McIlroy S.J."/>
            <person name="Petrovski S."/>
            <person name="Seviour R.J."/>
            <person name="Calteau A."/>
            <person name="Nielsen K.L."/>
            <person name="Nielsen P.H."/>
        </authorList>
    </citation>
    <scope>NUCLEOTIDE SEQUENCE [LARGE SCALE GENOMIC DNA]</scope>
    <source>
        <strain evidence="1 2">Ben110</strain>
    </source>
</reference>
<evidence type="ECO:0000313" key="1">
    <source>
        <dbReference type="EMBL" id="CCH74066.1"/>
    </source>
</evidence>
<keyword evidence="2" id="KW-1185">Reference proteome</keyword>
<evidence type="ECO:0000313" key="2">
    <source>
        <dbReference type="Proteomes" id="UP000035763"/>
    </source>
</evidence>
<organism evidence="1 2">
    <name type="scientific">Nostocoides australiense Ben110</name>
    <dbReference type="NCBI Taxonomy" id="1193182"/>
    <lineage>
        <taxon>Bacteria</taxon>
        <taxon>Bacillati</taxon>
        <taxon>Actinomycetota</taxon>
        <taxon>Actinomycetes</taxon>
        <taxon>Micrococcales</taxon>
        <taxon>Intrasporangiaceae</taxon>
        <taxon>Nostocoides</taxon>
    </lineage>
</organism>
<sequence length="169" mass="17303">MRHTVNFRRTLRRTRCPLGGHTGLMAEYTEAEHETIRSAAFGAIALVAKADPGFFSTFKESMAGSRAFAVAPPAVQELLKTGGFPTPPKGDAAEVERQILDGLRQSMTILNGKDAAAAGGLRDVIVAAADAVADASKGTSAEEAAVIAKIREAVGGTAGPAAGGTPSLV</sequence>
<gene>
    <name evidence="1" type="ORF">BN11_3780002</name>
</gene>
<proteinExistence type="predicted"/>
<accession>W6JZ64</accession>